<dbReference type="InterPro" id="IPR017945">
    <property type="entry name" value="DHBP_synth_RibB-like_a/b_dom"/>
</dbReference>
<dbReference type="PANTHER" id="PTHR17490">
    <property type="entry name" value="SUA5"/>
    <property type="match status" value="1"/>
</dbReference>
<gene>
    <name evidence="13" type="ORF">METZ01_LOCUS164744</name>
</gene>
<dbReference type="GO" id="GO:0005524">
    <property type="term" value="F:ATP binding"/>
    <property type="evidence" value="ECO:0007669"/>
    <property type="project" value="UniProtKB-KW"/>
</dbReference>
<dbReference type="PANTHER" id="PTHR17490:SF16">
    <property type="entry name" value="THREONYLCARBAMOYL-AMP SYNTHASE"/>
    <property type="match status" value="1"/>
</dbReference>
<dbReference type="InterPro" id="IPR050156">
    <property type="entry name" value="TC-AMP_synthase_SUA5"/>
</dbReference>
<comment type="catalytic activity">
    <reaction evidence="11">
        <text>L-threonine + hydrogencarbonate + ATP = L-threonylcarbamoyladenylate + diphosphate + H2O</text>
        <dbReference type="Rhea" id="RHEA:36407"/>
        <dbReference type="ChEBI" id="CHEBI:15377"/>
        <dbReference type="ChEBI" id="CHEBI:17544"/>
        <dbReference type="ChEBI" id="CHEBI:30616"/>
        <dbReference type="ChEBI" id="CHEBI:33019"/>
        <dbReference type="ChEBI" id="CHEBI:57926"/>
        <dbReference type="ChEBI" id="CHEBI:73682"/>
        <dbReference type="EC" id="2.7.7.87"/>
    </reaction>
</comment>
<dbReference type="GO" id="GO:0000049">
    <property type="term" value="F:tRNA binding"/>
    <property type="evidence" value="ECO:0007669"/>
    <property type="project" value="TreeGrafter"/>
</dbReference>
<proteinExistence type="inferred from homology"/>
<name>A0A382BDF5_9ZZZZ</name>
<feature type="domain" description="YrdC-like" evidence="12">
    <location>
        <begin position="1"/>
        <end position="164"/>
    </location>
</feature>
<keyword evidence="6" id="KW-0819">tRNA processing</keyword>
<evidence type="ECO:0000256" key="9">
    <source>
        <dbReference type="ARBA" id="ARBA00022840"/>
    </source>
</evidence>
<feature type="non-terminal residue" evidence="13">
    <location>
        <position position="1"/>
    </location>
</feature>
<dbReference type="GO" id="GO:0005737">
    <property type="term" value="C:cytoplasm"/>
    <property type="evidence" value="ECO:0007669"/>
    <property type="project" value="UniProtKB-SubCell"/>
</dbReference>
<keyword evidence="9" id="KW-0067">ATP-binding</keyword>
<evidence type="ECO:0000256" key="5">
    <source>
        <dbReference type="ARBA" id="ARBA00022679"/>
    </source>
</evidence>
<evidence type="ECO:0000259" key="12">
    <source>
        <dbReference type="PROSITE" id="PS51163"/>
    </source>
</evidence>
<evidence type="ECO:0000256" key="2">
    <source>
        <dbReference type="ARBA" id="ARBA00007663"/>
    </source>
</evidence>
<sequence>VYPTDTLYGFGGDATNSTVINKIYNIKKRRGPISVLVSNISMAFEISNLSEEEKIILSKNLGGTNTIIVPGKKRVLCPEIYGPNHSIGIRMPGHYFGKNLVHRLNHPITTTSVNHTGHPPLNDPDDIMKQFEDKIDLMVDEGPLPPSHGSTIYKLIDKNLEKIR</sequence>
<dbReference type="EMBL" id="UINC01029341">
    <property type="protein sequence ID" value="SVB11890.1"/>
    <property type="molecule type" value="Genomic_DNA"/>
</dbReference>
<dbReference type="GO" id="GO:0061710">
    <property type="term" value="F:L-threonylcarbamoyladenylate synthase"/>
    <property type="evidence" value="ECO:0007669"/>
    <property type="project" value="UniProtKB-EC"/>
</dbReference>
<evidence type="ECO:0000313" key="13">
    <source>
        <dbReference type="EMBL" id="SVB11890.1"/>
    </source>
</evidence>
<dbReference type="InterPro" id="IPR006070">
    <property type="entry name" value="Sua5-like_dom"/>
</dbReference>
<evidence type="ECO:0000256" key="7">
    <source>
        <dbReference type="ARBA" id="ARBA00022695"/>
    </source>
</evidence>
<evidence type="ECO:0000256" key="11">
    <source>
        <dbReference type="ARBA" id="ARBA00048366"/>
    </source>
</evidence>
<dbReference type="AlphaFoldDB" id="A0A382BDF5"/>
<dbReference type="Gene3D" id="3.90.870.10">
    <property type="entry name" value="DHBP synthase"/>
    <property type="match status" value="1"/>
</dbReference>
<dbReference type="GO" id="GO:0008033">
    <property type="term" value="P:tRNA processing"/>
    <property type="evidence" value="ECO:0007669"/>
    <property type="project" value="UniProtKB-KW"/>
</dbReference>
<keyword evidence="5" id="KW-0808">Transferase</keyword>
<dbReference type="EC" id="2.7.7.87" evidence="3"/>
<evidence type="ECO:0000256" key="4">
    <source>
        <dbReference type="ARBA" id="ARBA00022490"/>
    </source>
</evidence>
<reference evidence="13" key="1">
    <citation type="submission" date="2018-05" db="EMBL/GenBank/DDBJ databases">
        <authorList>
            <person name="Lanie J.A."/>
            <person name="Ng W.-L."/>
            <person name="Kazmierczak K.M."/>
            <person name="Andrzejewski T.M."/>
            <person name="Davidsen T.M."/>
            <person name="Wayne K.J."/>
            <person name="Tettelin H."/>
            <person name="Glass J.I."/>
            <person name="Rusch D."/>
            <person name="Podicherti R."/>
            <person name="Tsui H.-C.T."/>
            <person name="Winkler M.E."/>
        </authorList>
    </citation>
    <scope>NUCLEOTIDE SEQUENCE</scope>
</reference>
<keyword evidence="8" id="KW-0547">Nucleotide-binding</keyword>
<dbReference type="SUPFAM" id="SSF55821">
    <property type="entry name" value="YrdC/RibB"/>
    <property type="match status" value="1"/>
</dbReference>
<evidence type="ECO:0000256" key="10">
    <source>
        <dbReference type="ARBA" id="ARBA00029774"/>
    </source>
</evidence>
<dbReference type="GO" id="GO:0003725">
    <property type="term" value="F:double-stranded RNA binding"/>
    <property type="evidence" value="ECO:0007669"/>
    <property type="project" value="InterPro"/>
</dbReference>
<comment type="similarity">
    <text evidence="2">Belongs to the SUA5 family.</text>
</comment>
<organism evidence="13">
    <name type="scientific">marine metagenome</name>
    <dbReference type="NCBI Taxonomy" id="408172"/>
    <lineage>
        <taxon>unclassified sequences</taxon>
        <taxon>metagenomes</taxon>
        <taxon>ecological metagenomes</taxon>
    </lineage>
</organism>
<dbReference type="PROSITE" id="PS51163">
    <property type="entry name" value="YRDC"/>
    <property type="match status" value="1"/>
</dbReference>
<evidence type="ECO:0000256" key="1">
    <source>
        <dbReference type="ARBA" id="ARBA00004496"/>
    </source>
</evidence>
<keyword evidence="7" id="KW-0548">Nucleotidyltransferase</keyword>
<evidence type="ECO:0000256" key="6">
    <source>
        <dbReference type="ARBA" id="ARBA00022694"/>
    </source>
</evidence>
<comment type="subcellular location">
    <subcellularLocation>
        <location evidence="1">Cytoplasm</location>
    </subcellularLocation>
</comment>
<keyword evidence="4" id="KW-0963">Cytoplasm</keyword>
<dbReference type="GO" id="GO:0006450">
    <property type="term" value="P:regulation of translational fidelity"/>
    <property type="evidence" value="ECO:0007669"/>
    <property type="project" value="TreeGrafter"/>
</dbReference>
<dbReference type="Pfam" id="PF01300">
    <property type="entry name" value="Sua5_yciO_yrdC"/>
    <property type="match status" value="1"/>
</dbReference>
<evidence type="ECO:0000256" key="3">
    <source>
        <dbReference type="ARBA" id="ARBA00012584"/>
    </source>
</evidence>
<protein>
    <recommendedName>
        <fullName evidence="10">L-threonylcarbamoyladenylate synthase</fullName>
        <ecNumber evidence="3">2.7.7.87</ecNumber>
    </recommendedName>
    <alternativeName>
        <fullName evidence="10">L-threonylcarbamoyladenylate synthase</fullName>
    </alternativeName>
</protein>
<evidence type="ECO:0000256" key="8">
    <source>
        <dbReference type="ARBA" id="ARBA00022741"/>
    </source>
</evidence>
<accession>A0A382BDF5</accession>